<evidence type="ECO:0008006" key="3">
    <source>
        <dbReference type="Google" id="ProtNLM"/>
    </source>
</evidence>
<protein>
    <recommendedName>
        <fullName evidence="3">Ribbon-helix-helix protein, CopG family</fullName>
    </recommendedName>
</protein>
<sequence length="84" mass="8920">MNAPVSITAPLDTETLAKVEELARARGITGAAFAAEAIREAAREPVDFASFVQAGIASLERGEVHGQDDVAAWFEERVAARHGE</sequence>
<comment type="caution">
    <text evidence="1">The sequence shown here is derived from an EMBL/GenBank/DDBJ whole genome shotgun (WGS) entry which is preliminary data.</text>
</comment>
<name>A0ABX1CRB0_9SPHN</name>
<proteinExistence type="predicted"/>
<reference evidence="1 2" key="1">
    <citation type="submission" date="2020-03" db="EMBL/GenBank/DDBJ databases">
        <authorList>
            <person name="Wang L."/>
            <person name="He N."/>
            <person name="Li Y."/>
            <person name="Fang Y."/>
            <person name="Zhang F."/>
        </authorList>
    </citation>
    <scope>NUCLEOTIDE SEQUENCE [LARGE SCALE GENOMIC DNA]</scope>
    <source>
        <strain evidence="1 2">36D10-4-7</strain>
    </source>
</reference>
<organism evidence="1 2">
    <name type="scientific">Sphingomonas corticis</name>
    <dbReference type="NCBI Taxonomy" id="2722791"/>
    <lineage>
        <taxon>Bacteria</taxon>
        <taxon>Pseudomonadati</taxon>
        <taxon>Pseudomonadota</taxon>
        <taxon>Alphaproteobacteria</taxon>
        <taxon>Sphingomonadales</taxon>
        <taxon>Sphingomonadaceae</taxon>
        <taxon>Sphingomonas</taxon>
    </lineage>
</organism>
<gene>
    <name evidence="1" type="ORF">HBH26_18070</name>
</gene>
<dbReference type="EMBL" id="JAAVJH010000019">
    <property type="protein sequence ID" value="NJR80488.1"/>
    <property type="molecule type" value="Genomic_DNA"/>
</dbReference>
<evidence type="ECO:0000313" key="1">
    <source>
        <dbReference type="EMBL" id="NJR80488.1"/>
    </source>
</evidence>
<keyword evidence="2" id="KW-1185">Reference proteome</keyword>
<evidence type="ECO:0000313" key="2">
    <source>
        <dbReference type="Proteomes" id="UP000732399"/>
    </source>
</evidence>
<accession>A0ABX1CRB0</accession>
<dbReference type="RefSeq" id="WP_168136044.1">
    <property type="nucleotide sequence ID" value="NZ_JAAVJH010000019.1"/>
</dbReference>
<dbReference type="Proteomes" id="UP000732399">
    <property type="component" value="Unassembled WGS sequence"/>
</dbReference>